<dbReference type="Pfam" id="PF06347">
    <property type="entry name" value="SH3_4"/>
    <property type="match status" value="2"/>
</dbReference>
<dbReference type="AlphaFoldDB" id="A0A6I4LUG4"/>
<dbReference type="InterPro" id="IPR010466">
    <property type="entry name" value="DUF1058"/>
</dbReference>
<reference evidence="1 2" key="1">
    <citation type="submission" date="2019-01" db="EMBL/GenBank/DDBJ databases">
        <title>Sphingorhabdus lacus sp.nov., isolated from an oligotrophic freshwater lake.</title>
        <authorList>
            <person name="Park M."/>
        </authorList>
    </citation>
    <scope>NUCLEOTIDE SEQUENCE [LARGE SCALE GENOMIC DNA]</scope>
    <source>
        <strain evidence="1 2">IMCC26285</strain>
    </source>
</reference>
<keyword evidence="2" id="KW-1185">Reference proteome</keyword>
<comment type="caution">
    <text evidence="1">The sequence shown here is derived from an EMBL/GenBank/DDBJ whole genome shotgun (WGS) entry which is preliminary data.</text>
</comment>
<name>A0A6I4LUG4_9SPHN</name>
<dbReference type="EMBL" id="SDWJ01000001">
    <property type="protein sequence ID" value="MVZ96439.1"/>
    <property type="molecule type" value="Genomic_DNA"/>
</dbReference>
<dbReference type="OrthoDB" id="9810773at2"/>
<sequence length="161" mass="18157">MAIQSKNIWQGAAILSALCWSATGHGQAQQKTPYWASIDEQEARMRTGPSTEFPVKWIYKRQNLPVKVVAIHSVWRKVEDPDGDQGWVHVRLLSPKRTAIVTGTGNGTLRDSPHENARVAWRVEPGVVGYIDDCEKGWCRFENAGRFGFIEANRLWGDELP</sequence>
<accession>A0A6I4LUG4</accession>
<proteinExistence type="predicted"/>
<evidence type="ECO:0000313" key="1">
    <source>
        <dbReference type="EMBL" id="MVZ96439.1"/>
    </source>
</evidence>
<dbReference type="Gene3D" id="2.30.30.40">
    <property type="entry name" value="SH3 Domains"/>
    <property type="match status" value="1"/>
</dbReference>
<dbReference type="Proteomes" id="UP000471147">
    <property type="component" value="Unassembled WGS sequence"/>
</dbReference>
<dbReference type="RefSeq" id="WP_160352425.1">
    <property type="nucleotide sequence ID" value="NZ_SDWJ01000001.1"/>
</dbReference>
<gene>
    <name evidence="1" type="ORF">EUU23_01820</name>
</gene>
<protein>
    <recommendedName>
        <fullName evidence="3">SH3b domain-containing protein</fullName>
    </recommendedName>
</protein>
<evidence type="ECO:0000313" key="2">
    <source>
        <dbReference type="Proteomes" id="UP000471147"/>
    </source>
</evidence>
<organism evidence="1 2">
    <name type="scientific">Sphingorhabdus profundilacus</name>
    <dbReference type="NCBI Taxonomy" id="2509718"/>
    <lineage>
        <taxon>Bacteria</taxon>
        <taxon>Pseudomonadati</taxon>
        <taxon>Pseudomonadota</taxon>
        <taxon>Alphaproteobacteria</taxon>
        <taxon>Sphingomonadales</taxon>
        <taxon>Sphingomonadaceae</taxon>
        <taxon>Sphingorhabdus</taxon>
    </lineage>
</organism>
<evidence type="ECO:0008006" key="3">
    <source>
        <dbReference type="Google" id="ProtNLM"/>
    </source>
</evidence>